<evidence type="ECO:0008006" key="3">
    <source>
        <dbReference type="Google" id="ProtNLM"/>
    </source>
</evidence>
<dbReference type="Proteomes" id="UP000766486">
    <property type="component" value="Unassembled WGS sequence"/>
</dbReference>
<evidence type="ECO:0000313" key="1">
    <source>
        <dbReference type="EMBL" id="VUC23028.1"/>
    </source>
</evidence>
<gene>
    <name evidence="1" type="ORF">CLO192961_LOCUS98287</name>
</gene>
<accession>A0ABY6TXG1</accession>
<name>A0ABY6TXG1_BIOOC</name>
<dbReference type="EMBL" id="CABFNS010000698">
    <property type="protein sequence ID" value="VUC23028.1"/>
    <property type="molecule type" value="Genomic_DNA"/>
</dbReference>
<comment type="caution">
    <text evidence="1">The sequence shown here is derived from an EMBL/GenBank/DDBJ whole genome shotgun (WGS) entry which is preliminary data.</text>
</comment>
<sequence length="302" mass="34838">MAEEGAVAPLVMPVAPYDDMNFGPESQIIIDMMTNDETSAEITVDKIVAITSALATTSSDRGLEEHASNVSLTIVGVATRVPHDQQSKLVDFCFRLHLYSIPDPINGGFLSARRKGEVFWSEWPQLKYIAVVYGFSGFVHESFVNDEQSYQNYMAWRAQLSEMGFSSWKEDPTFTWEHLKRIFRHGYGSSRRRTDVRAMCMWLIYAPNKVWLDVQLRRRIPSGLIRERRRLRRSYWSRWKEFLRGCHEVQVNEDENMLSDGGYGNARVASEHDISDRDTQELIKRALESMEMVEAEHSIRSG</sequence>
<organism evidence="1 2">
    <name type="scientific">Bionectria ochroleuca</name>
    <name type="common">Gliocladium roseum</name>
    <dbReference type="NCBI Taxonomy" id="29856"/>
    <lineage>
        <taxon>Eukaryota</taxon>
        <taxon>Fungi</taxon>
        <taxon>Dikarya</taxon>
        <taxon>Ascomycota</taxon>
        <taxon>Pezizomycotina</taxon>
        <taxon>Sordariomycetes</taxon>
        <taxon>Hypocreomycetidae</taxon>
        <taxon>Hypocreales</taxon>
        <taxon>Bionectriaceae</taxon>
        <taxon>Clonostachys</taxon>
    </lineage>
</organism>
<proteinExistence type="predicted"/>
<reference evidence="1 2" key="1">
    <citation type="submission" date="2019-06" db="EMBL/GenBank/DDBJ databases">
        <authorList>
            <person name="Broberg M."/>
        </authorList>
    </citation>
    <scope>NUCLEOTIDE SEQUENCE [LARGE SCALE GENOMIC DNA]</scope>
</reference>
<dbReference type="Pfam" id="PF12311">
    <property type="entry name" value="DUF3632"/>
    <property type="match status" value="1"/>
</dbReference>
<dbReference type="InterPro" id="IPR022085">
    <property type="entry name" value="OpdG"/>
</dbReference>
<keyword evidence="2" id="KW-1185">Reference proteome</keyword>
<evidence type="ECO:0000313" key="2">
    <source>
        <dbReference type="Proteomes" id="UP000766486"/>
    </source>
</evidence>
<protein>
    <recommendedName>
        <fullName evidence="3">Transcription factor domain-containing protein</fullName>
    </recommendedName>
</protein>